<keyword evidence="3" id="KW-1185">Reference proteome</keyword>
<dbReference type="RefSeq" id="WP_183186036.1">
    <property type="nucleotide sequence ID" value="NZ_BMNP01000044.1"/>
</dbReference>
<dbReference type="AlphaFoldDB" id="A0A840E1B5"/>
<protein>
    <recommendedName>
        <fullName evidence="1">Abortive phage infection protein C-terminal domain-containing protein</fullName>
    </recommendedName>
</protein>
<dbReference type="InterPro" id="IPR018891">
    <property type="entry name" value="AIPR_C"/>
</dbReference>
<dbReference type="Pfam" id="PF10592">
    <property type="entry name" value="AIPR"/>
    <property type="match status" value="1"/>
</dbReference>
<name>A0A840E1B5_9BACL</name>
<accession>A0A840E1B5</accession>
<reference evidence="2 3" key="1">
    <citation type="submission" date="2020-08" db="EMBL/GenBank/DDBJ databases">
        <title>Genomic Encyclopedia of Type Strains, Phase IV (KMG-IV): sequencing the most valuable type-strain genomes for metagenomic binning, comparative biology and taxonomic classification.</title>
        <authorList>
            <person name="Goeker M."/>
        </authorList>
    </citation>
    <scope>NUCLEOTIDE SEQUENCE [LARGE SCALE GENOMIC DNA]</scope>
    <source>
        <strain evidence="2 3">DSM 17075</strain>
    </source>
</reference>
<feature type="domain" description="Abortive phage infection protein C-terminal" evidence="1">
    <location>
        <begin position="241"/>
        <end position="410"/>
    </location>
</feature>
<organism evidence="2 3">
    <name type="scientific">Anoxybacteroides voinovskiense</name>
    <dbReference type="NCBI Taxonomy" id="230470"/>
    <lineage>
        <taxon>Bacteria</taxon>
        <taxon>Bacillati</taxon>
        <taxon>Bacillota</taxon>
        <taxon>Bacilli</taxon>
        <taxon>Bacillales</taxon>
        <taxon>Anoxybacillaceae</taxon>
        <taxon>Anoxybacteroides</taxon>
    </lineage>
</organism>
<sequence>MSNKREIPNILTEKDLVHDIETFVEENPAANPVEKGHLFTEWVLKFLFERSDDEIEFDMELSGAGDNSVDAWFEDGQTLHIIQTKYKTAHNKDAFAGFLSDMERLLSNPYATIGNKQDFYEFSNVLKMYVENDEENEMDGEKRIQLHYVTSAQLTDDFGTRVTYEKERIENHYPNVSLNVYGIKEINEFILLSLQELPSEYRKVPKKLMLKNYFVTGDSCVAEVELKEFAKFVKNNHQYLFFSNIRNYLGGTKINKEIQKTFQETPTNFWYFNNGITIICEDFDHISLKNSLSNSLPIYAPQIVNGCQTANAIYEGFRNMKDPEKQKNLQGCILVKIIKDKNKNRVNDIIKYTNRQNTVSAMDFFALDKFHQDLRVKFGSLGYNYEIQRKAGRFLDRKQKKRQYNFGPNNQNKSYAYLFPDKFDYKLPVKQVVQAYAAGMHYKPGTAGSRSGELAPGGSTSEEIFNENTPKNPLYFLFPFAVMSYAKNKLGYGATRGKKNTEQPTGNRRRKQVDFRRNCLMLFVAVYFRLLVRFMKELGYLNKHENDNPLTIPIEVLESIFKNERVNKELLQAADDVISSYITDEAVKQLIKDNLPKFLKTDVQKNEQAIDYMIQKIDFTIERIPDDVYNRFDEIVRTAIVQSELIEVN</sequence>
<evidence type="ECO:0000313" key="2">
    <source>
        <dbReference type="EMBL" id="MBB4075559.1"/>
    </source>
</evidence>
<dbReference type="EMBL" id="JACIDE010000037">
    <property type="protein sequence ID" value="MBB4075559.1"/>
    <property type="molecule type" value="Genomic_DNA"/>
</dbReference>
<dbReference type="Proteomes" id="UP000559598">
    <property type="component" value="Unassembled WGS sequence"/>
</dbReference>
<comment type="caution">
    <text evidence="2">The sequence shown here is derived from an EMBL/GenBank/DDBJ whole genome shotgun (WGS) entry which is preliminary data.</text>
</comment>
<gene>
    <name evidence="2" type="ORF">GGR02_003408</name>
</gene>
<proteinExistence type="predicted"/>
<evidence type="ECO:0000259" key="1">
    <source>
        <dbReference type="Pfam" id="PF10592"/>
    </source>
</evidence>
<evidence type="ECO:0000313" key="3">
    <source>
        <dbReference type="Proteomes" id="UP000559598"/>
    </source>
</evidence>